<evidence type="ECO:0000313" key="2">
    <source>
        <dbReference type="EMBL" id="WKW15381.1"/>
    </source>
</evidence>
<accession>A0AA49JUY8</accession>
<dbReference type="InterPro" id="IPR029063">
    <property type="entry name" value="SAM-dependent_MTases_sf"/>
</dbReference>
<proteinExistence type="predicted"/>
<gene>
    <name evidence="1" type="ORF">Strain138_001767</name>
    <name evidence="2" type="ORF">Strain318_001766</name>
</gene>
<dbReference type="Proteomes" id="UP001229955">
    <property type="component" value="Chromosome"/>
</dbReference>
<dbReference type="SUPFAM" id="SSF53335">
    <property type="entry name" value="S-adenosyl-L-methionine-dependent methyltransferases"/>
    <property type="match status" value="1"/>
</dbReference>
<evidence type="ECO:0000313" key="3">
    <source>
        <dbReference type="Proteomes" id="UP001229955"/>
    </source>
</evidence>
<sequence length="264" mass="29369">MSSDPVWMPQVAADAEGLATWRRAPNYRRTSDRRRVFVHAVRESLAEAARAGGPVRALDIGCGWGISDDRVAGPEFLAGVRAAATELWGIEPDPSVQPTHGHFDRFQHATLEGAELPEAYFDVAYAYNVVEHVTDPVAFLRRVRAVLKPGGAFVFMTPNGRHWFSRLTRALRALKVDELALRAARGRAEVESYHYPVVHRMNDVATIRDLAHGTGFAEAEFAFFDHGDVLPYFPRPLRAPYAALARLSRRVATGELVCLLGRLR</sequence>
<organism evidence="2 3">
    <name type="scientific">Pseudogemmatithrix spongiicola</name>
    <dbReference type="NCBI Taxonomy" id="3062599"/>
    <lineage>
        <taxon>Bacteria</taxon>
        <taxon>Pseudomonadati</taxon>
        <taxon>Gemmatimonadota</taxon>
        <taxon>Gemmatimonadia</taxon>
        <taxon>Gemmatimonadales</taxon>
        <taxon>Gemmatimonadaceae</taxon>
        <taxon>Pseudogemmatithrix</taxon>
    </lineage>
</organism>
<dbReference type="EMBL" id="CP130613">
    <property type="protein sequence ID" value="WKW15381.1"/>
    <property type="molecule type" value="Genomic_DNA"/>
</dbReference>
<dbReference type="GO" id="GO:0032259">
    <property type="term" value="P:methylation"/>
    <property type="evidence" value="ECO:0007669"/>
    <property type="project" value="UniProtKB-KW"/>
</dbReference>
<dbReference type="AlphaFoldDB" id="A0AA49K0J7"/>
<keyword evidence="2" id="KW-0808">Transferase</keyword>
<dbReference type="CDD" id="cd02440">
    <property type="entry name" value="AdoMet_MTases"/>
    <property type="match status" value="1"/>
</dbReference>
<dbReference type="KEGG" id="pspc:Strain318_001766"/>
<dbReference type="EMBL" id="CP130612">
    <property type="protein sequence ID" value="WKW12474.1"/>
    <property type="molecule type" value="Genomic_DNA"/>
</dbReference>
<dbReference type="Pfam" id="PF13489">
    <property type="entry name" value="Methyltransf_23"/>
    <property type="match status" value="1"/>
</dbReference>
<reference evidence="2" key="1">
    <citation type="submission" date="2023-07" db="EMBL/GenBank/DDBJ databases">
        <authorList>
            <person name="Haufschild T."/>
            <person name="Kallscheuer N."/>
            <person name="Hammer J."/>
            <person name="Kohn T."/>
            <person name="Kabuu M."/>
            <person name="Jogler M."/>
            <person name="Wohfarth N."/>
            <person name="Heuer A."/>
            <person name="Rohde M."/>
            <person name="van Teeseling M.C.F."/>
            <person name="Jogler C."/>
        </authorList>
    </citation>
    <scope>NUCLEOTIDE SEQUENCE</scope>
    <source>
        <strain evidence="1">Strain 138</strain>
        <strain evidence="2">Strain 318</strain>
    </source>
</reference>
<dbReference type="RefSeq" id="WP_367885352.1">
    <property type="nucleotide sequence ID" value="NZ_CP130612.1"/>
</dbReference>
<accession>A0AA49K0J7</accession>
<keyword evidence="2" id="KW-0489">Methyltransferase</keyword>
<dbReference type="Gene3D" id="3.40.50.150">
    <property type="entry name" value="Vaccinia Virus protein VP39"/>
    <property type="match status" value="1"/>
</dbReference>
<keyword evidence="3" id="KW-1185">Reference proteome</keyword>
<protein>
    <submittedName>
        <fullName evidence="2">Class I SAM-dependent methyltransferase</fullName>
    </submittedName>
</protein>
<evidence type="ECO:0000313" key="1">
    <source>
        <dbReference type="EMBL" id="WKW12474.1"/>
    </source>
</evidence>
<dbReference type="GO" id="GO:0008168">
    <property type="term" value="F:methyltransferase activity"/>
    <property type="evidence" value="ECO:0007669"/>
    <property type="project" value="UniProtKB-KW"/>
</dbReference>
<name>A0AA49K0J7_9BACT</name>